<dbReference type="InterPro" id="IPR023996">
    <property type="entry name" value="TonB-dep_OMP_SusC/RagA"/>
</dbReference>
<dbReference type="EMBL" id="JAERTY010000004">
    <property type="protein sequence ID" value="MBL1408744.1"/>
    <property type="molecule type" value="Genomic_DNA"/>
</dbReference>
<dbReference type="Gene3D" id="2.170.130.10">
    <property type="entry name" value="TonB-dependent receptor, plug domain"/>
    <property type="match status" value="1"/>
</dbReference>
<evidence type="ECO:0000313" key="9">
    <source>
        <dbReference type="EMBL" id="MBL1408744.1"/>
    </source>
</evidence>
<dbReference type="SUPFAM" id="SSF49464">
    <property type="entry name" value="Carboxypeptidase regulatory domain-like"/>
    <property type="match status" value="1"/>
</dbReference>
<dbReference type="InterPro" id="IPR037066">
    <property type="entry name" value="Plug_dom_sf"/>
</dbReference>
<comment type="caution">
    <text evidence="9">The sequence shown here is derived from an EMBL/GenBank/DDBJ whole genome shotgun (WGS) entry which is preliminary data.</text>
</comment>
<comment type="similarity">
    <text evidence="7">Belongs to the TonB-dependent receptor family.</text>
</comment>
<dbReference type="NCBIfam" id="TIGR04057">
    <property type="entry name" value="SusC_RagA_signa"/>
    <property type="match status" value="1"/>
</dbReference>
<name>A0ABS1R3D9_9SPHI</name>
<organism evidence="9 10">
    <name type="scientific">Sphingobacterium faecale</name>
    <dbReference type="NCBI Taxonomy" id="2803775"/>
    <lineage>
        <taxon>Bacteria</taxon>
        <taxon>Pseudomonadati</taxon>
        <taxon>Bacteroidota</taxon>
        <taxon>Sphingobacteriia</taxon>
        <taxon>Sphingobacteriales</taxon>
        <taxon>Sphingobacteriaceae</taxon>
        <taxon>Sphingobacterium</taxon>
    </lineage>
</organism>
<gene>
    <name evidence="9" type="ORF">JKG61_08290</name>
</gene>
<evidence type="ECO:0000256" key="4">
    <source>
        <dbReference type="ARBA" id="ARBA00022692"/>
    </source>
</evidence>
<dbReference type="InterPro" id="IPR036942">
    <property type="entry name" value="Beta-barrel_TonB_sf"/>
</dbReference>
<sequence>MMIKIKLGHASRYMLCASLVIGCPIAFVKAESKAVGTLIPIAGNSSESYSDYNPPQTIRGLVTDNNGTPLKDVTVRVVGKNITSISDEEGVFVLPIIKEEEFIRLQLSSVGYKTQTLLVKENREVRVKLERDYNNLDEVVVVGYGEQKRKDLTGAISSVKGDDVVKTGMVGIDQALQGKLAGVSIHKNSAQPGGGIDILVRGASSVNASNTPLVIIDGIPISQVVQPENSEGRTGDGTQSPLNFLNPNDVESIEVLKDASATAIYGSRAANGVILITTKRGKAGKAEISFSNNFSIQQKTDTYEVLDLTTWMQSKNEIHLRAWSISNGVAPYGKRTFSEAQTNPVNGIRYSPIYKEQEISEAGPGTDWVGMLMRNGSIQESNVNVSGGTDVTRYFVSANFFNQNGIIKSNGVKRYTGKVNLDQRLSKYFKTNVNFYISRFNNDNVMFGDGAWGDKGALVNAAIMDPSLPVFDANGEYSINPMLPNVPNPLSMLTITDNGSSDRFLGGLDLIYTPFSGLMFKLNAALDRSNRTRNTYHPRTYIFGARSEGMGSIRSSSDEFKRIELLANYNKTFREKHNLEVMYGTSYETSMSNAHYLKNTNFLSDIFLWYNLGAGSGIKTVASGASQNNRLSHFARLNFGIDNSKYLITGTFRADGASQFAKNHKWGYFPSVAVGWNLHQESFMQFAQSKLSQLKLRLSYGQTGNASIGDNAFAAYIPDLVWNNDGGGQVFGVRQNRLENPDLKWETTSEYNLGIDFGLFSGRVSGNIELYTKQISDLLNTKQLNRYHDVNTVTANLGVTQSKGVEVTLNTVNVSKDNFKWSTSYIFSFYRDRWKKRVEGWNPDIYQSETDPVRPIYSYRYLGILQMGEPIPDAQPDILAGSAMLRDLDGYKLDENGNKIVDANGRFVYLGKPDGKIDYADMQLIGTTDPGYIIGLSNTMTYKKIDFTFNLHGMLDRIMRDPNFFIGDGAYPYGYNMLKYRYENTWTVDDPGRHIPHGTSVGMGDFEYQKAWFIRLQNVGFGYTFAPKADKRKVINQLRAFVNVNNLLVLTPYTGLDPETDMHWGPYPNARTFSFGLNINF</sequence>
<dbReference type="InterPro" id="IPR023997">
    <property type="entry name" value="TonB-dep_OMP_SusC/RagA_CS"/>
</dbReference>
<keyword evidence="3 7" id="KW-1134">Transmembrane beta strand</keyword>
<dbReference type="InterPro" id="IPR039426">
    <property type="entry name" value="TonB-dep_rcpt-like"/>
</dbReference>
<dbReference type="PROSITE" id="PS52016">
    <property type="entry name" value="TONB_DEPENDENT_REC_3"/>
    <property type="match status" value="1"/>
</dbReference>
<dbReference type="PROSITE" id="PS51257">
    <property type="entry name" value="PROKAR_LIPOPROTEIN"/>
    <property type="match status" value="1"/>
</dbReference>
<dbReference type="Pfam" id="PF13715">
    <property type="entry name" value="CarbopepD_reg_2"/>
    <property type="match status" value="1"/>
</dbReference>
<evidence type="ECO:0000256" key="7">
    <source>
        <dbReference type="PROSITE-ProRule" id="PRU01360"/>
    </source>
</evidence>
<dbReference type="Pfam" id="PF07715">
    <property type="entry name" value="Plug"/>
    <property type="match status" value="1"/>
</dbReference>
<accession>A0ABS1R3D9</accession>
<dbReference type="NCBIfam" id="TIGR04056">
    <property type="entry name" value="OMP_RagA_SusC"/>
    <property type="match status" value="1"/>
</dbReference>
<keyword evidence="5 7" id="KW-0472">Membrane</keyword>
<dbReference type="RefSeq" id="WP_202102512.1">
    <property type="nucleotide sequence ID" value="NZ_JAERTY010000004.1"/>
</dbReference>
<reference evidence="9 10" key="1">
    <citation type="submission" date="2021-01" db="EMBL/GenBank/DDBJ databases">
        <title>C459-1 draft genome sequence.</title>
        <authorList>
            <person name="Zhang X.-F."/>
        </authorList>
    </citation>
    <scope>NUCLEOTIDE SEQUENCE [LARGE SCALE GENOMIC DNA]</scope>
    <source>
        <strain evidence="10">C459-1</strain>
    </source>
</reference>
<evidence type="ECO:0000313" key="10">
    <source>
        <dbReference type="Proteomes" id="UP000625283"/>
    </source>
</evidence>
<evidence type="ECO:0000256" key="1">
    <source>
        <dbReference type="ARBA" id="ARBA00004571"/>
    </source>
</evidence>
<protein>
    <submittedName>
        <fullName evidence="9">TonB-dependent receptor</fullName>
    </submittedName>
</protein>
<evidence type="ECO:0000259" key="8">
    <source>
        <dbReference type="Pfam" id="PF07715"/>
    </source>
</evidence>
<keyword evidence="9" id="KW-0675">Receptor</keyword>
<feature type="domain" description="TonB-dependent receptor plug" evidence="8">
    <location>
        <begin position="149"/>
        <end position="273"/>
    </location>
</feature>
<dbReference type="Gene3D" id="2.40.170.20">
    <property type="entry name" value="TonB-dependent receptor, beta-barrel domain"/>
    <property type="match status" value="1"/>
</dbReference>
<dbReference type="SUPFAM" id="SSF56935">
    <property type="entry name" value="Porins"/>
    <property type="match status" value="1"/>
</dbReference>
<keyword evidence="10" id="KW-1185">Reference proteome</keyword>
<dbReference type="InterPro" id="IPR008969">
    <property type="entry name" value="CarboxyPept-like_regulatory"/>
</dbReference>
<dbReference type="Proteomes" id="UP000625283">
    <property type="component" value="Unassembled WGS sequence"/>
</dbReference>
<proteinExistence type="inferred from homology"/>
<comment type="subcellular location">
    <subcellularLocation>
        <location evidence="1 7">Cell outer membrane</location>
        <topology evidence="1 7">Multi-pass membrane protein</topology>
    </subcellularLocation>
</comment>
<evidence type="ECO:0000256" key="5">
    <source>
        <dbReference type="ARBA" id="ARBA00023136"/>
    </source>
</evidence>
<evidence type="ECO:0000256" key="2">
    <source>
        <dbReference type="ARBA" id="ARBA00022448"/>
    </source>
</evidence>
<keyword evidence="4 7" id="KW-0812">Transmembrane</keyword>
<keyword evidence="2 7" id="KW-0813">Transport</keyword>
<evidence type="ECO:0000256" key="6">
    <source>
        <dbReference type="ARBA" id="ARBA00023237"/>
    </source>
</evidence>
<dbReference type="InterPro" id="IPR012910">
    <property type="entry name" value="Plug_dom"/>
</dbReference>
<dbReference type="Gene3D" id="2.60.40.1120">
    <property type="entry name" value="Carboxypeptidase-like, regulatory domain"/>
    <property type="match status" value="1"/>
</dbReference>
<evidence type="ECO:0000256" key="3">
    <source>
        <dbReference type="ARBA" id="ARBA00022452"/>
    </source>
</evidence>
<keyword evidence="6 7" id="KW-0998">Cell outer membrane</keyword>